<keyword evidence="6" id="KW-1185">Reference proteome</keyword>
<evidence type="ECO:0000313" key="5">
    <source>
        <dbReference type="EMBL" id="MCP3735915.1"/>
    </source>
</evidence>
<dbReference type="InterPro" id="IPR006311">
    <property type="entry name" value="TAT_signal"/>
</dbReference>
<dbReference type="EMBL" id="JAMLDY010000017">
    <property type="protein sequence ID" value="MCP3735915.1"/>
    <property type="molecule type" value="Genomic_DNA"/>
</dbReference>
<comment type="caution">
    <text evidence="5">The sequence shown here is derived from an EMBL/GenBank/DDBJ whole genome shotgun (WGS) entry which is preliminary data.</text>
</comment>
<reference evidence="5" key="1">
    <citation type="submission" date="2022-05" db="EMBL/GenBank/DDBJ databases">
        <title>Sphingomonas sp. strain RP10 Genome sequencing and assembly.</title>
        <authorList>
            <person name="Kim I."/>
        </authorList>
    </citation>
    <scope>NUCLEOTIDE SEQUENCE</scope>
    <source>
        <strain evidence="5">RP10</strain>
    </source>
</reference>
<evidence type="ECO:0000256" key="4">
    <source>
        <dbReference type="RuleBase" id="RU003690"/>
    </source>
</evidence>
<dbReference type="GO" id="GO:0005829">
    <property type="term" value="C:cytosol"/>
    <property type="evidence" value="ECO:0007669"/>
    <property type="project" value="TreeGrafter"/>
</dbReference>
<dbReference type="Gene3D" id="3.20.20.80">
    <property type="entry name" value="Glycosidases"/>
    <property type="match status" value="1"/>
</dbReference>
<proteinExistence type="inferred from homology"/>
<dbReference type="InterPro" id="IPR001360">
    <property type="entry name" value="Glyco_hydro_1"/>
</dbReference>
<keyword evidence="3" id="KW-0326">Glycosidase</keyword>
<evidence type="ECO:0000256" key="3">
    <source>
        <dbReference type="ARBA" id="ARBA00023295"/>
    </source>
</evidence>
<dbReference type="InterPro" id="IPR017853">
    <property type="entry name" value="GH"/>
</dbReference>
<dbReference type="InterPro" id="IPR033132">
    <property type="entry name" value="GH_1_N_CS"/>
</dbReference>
<dbReference type="GO" id="GO:0008422">
    <property type="term" value="F:beta-glucosidase activity"/>
    <property type="evidence" value="ECO:0007669"/>
    <property type="project" value="TreeGrafter"/>
</dbReference>
<keyword evidence="2" id="KW-0378">Hydrolase</keyword>
<dbReference type="GO" id="GO:0016052">
    <property type="term" value="P:carbohydrate catabolic process"/>
    <property type="evidence" value="ECO:0007669"/>
    <property type="project" value="TreeGrafter"/>
</dbReference>
<organism evidence="5 6">
    <name type="scientific">Sphingomonas liriopis</name>
    <dbReference type="NCBI Taxonomy" id="2949094"/>
    <lineage>
        <taxon>Bacteria</taxon>
        <taxon>Pseudomonadati</taxon>
        <taxon>Pseudomonadota</taxon>
        <taxon>Alphaproteobacteria</taxon>
        <taxon>Sphingomonadales</taxon>
        <taxon>Sphingomonadaceae</taxon>
        <taxon>Sphingomonas</taxon>
    </lineage>
</organism>
<dbReference type="PANTHER" id="PTHR10353:SF36">
    <property type="entry name" value="LP05116P"/>
    <property type="match status" value="1"/>
</dbReference>
<dbReference type="PROSITE" id="PS00653">
    <property type="entry name" value="GLYCOSYL_HYDROL_F1_2"/>
    <property type="match status" value="1"/>
</dbReference>
<dbReference type="PRINTS" id="PR00131">
    <property type="entry name" value="GLHYDRLASE1"/>
</dbReference>
<dbReference type="SUPFAM" id="SSF51445">
    <property type="entry name" value="(Trans)glycosidases"/>
    <property type="match status" value="1"/>
</dbReference>
<evidence type="ECO:0000256" key="1">
    <source>
        <dbReference type="ARBA" id="ARBA00010838"/>
    </source>
</evidence>
<dbReference type="PROSITE" id="PS51318">
    <property type="entry name" value="TAT"/>
    <property type="match status" value="1"/>
</dbReference>
<dbReference type="Pfam" id="PF00232">
    <property type="entry name" value="Glyco_hydro_1"/>
    <property type="match status" value="2"/>
</dbReference>
<comment type="similarity">
    <text evidence="1 4">Belongs to the glycosyl hydrolase 1 family.</text>
</comment>
<dbReference type="RefSeq" id="WP_254289910.1">
    <property type="nucleotide sequence ID" value="NZ_JAMLDY010000017.1"/>
</dbReference>
<evidence type="ECO:0000256" key="2">
    <source>
        <dbReference type="ARBA" id="ARBA00022801"/>
    </source>
</evidence>
<evidence type="ECO:0000313" key="6">
    <source>
        <dbReference type="Proteomes" id="UP001139486"/>
    </source>
</evidence>
<protein>
    <submittedName>
        <fullName evidence="5">Family 1 glycosylhydrolase</fullName>
    </submittedName>
</protein>
<accession>A0A9X2I139</accession>
<dbReference type="AlphaFoldDB" id="A0A9X2I139"/>
<gene>
    <name evidence="5" type="ORF">M9979_13650</name>
</gene>
<dbReference type="Proteomes" id="UP001139486">
    <property type="component" value="Unassembled WGS sequence"/>
</dbReference>
<sequence>MSLDTDRRAVIAGALGLGLMPGAAVARAASPAFLWGVATAAHQVEGGNVNSDVWLLEQLSGTPFVDKSGDAIDHYHRFEDDIALIARLGFSSYRFSIEWARVEPAEGQFSDAEMAHYARMLDCCRRHGLTPVVTLHHFTSPRWFAASGGFENQNAPAVFARYAARVVAALGDRIGWLCTINEANLSFAPSPRLRTSAATATGSTHFSTFLFSDTSVSKPIVRACHAAARTAIKAIRPALPVGYTLAMDDVQDSPDAPGRGTAMRSAMYDVWLEAARQDDFVGVQTYTRLVVGPKGPVRLSPETPRTQLGQEVYPAALGGTVRYAAKVSGRPILVTENGVGTEDDALRIRYIDGALAALGACRRDGIDVRGYVHWSAFDNFEWLMGYRPKFGLVAVDRATQTRTPKPSARHLGAIARARRSGPWGSQDL</sequence>
<dbReference type="PANTHER" id="PTHR10353">
    <property type="entry name" value="GLYCOSYL HYDROLASE"/>
    <property type="match status" value="1"/>
</dbReference>
<name>A0A9X2I139_9SPHN</name>